<evidence type="ECO:0000313" key="3">
    <source>
        <dbReference type="Proteomes" id="UP001374579"/>
    </source>
</evidence>
<organism evidence="2 3">
    <name type="scientific">Littorina saxatilis</name>
    <dbReference type="NCBI Taxonomy" id="31220"/>
    <lineage>
        <taxon>Eukaryota</taxon>
        <taxon>Metazoa</taxon>
        <taxon>Spiralia</taxon>
        <taxon>Lophotrochozoa</taxon>
        <taxon>Mollusca</taxon>
        <taxon>Gastropoda</taxon>
        <taxon>Caenogastropoda</taxon>
        <taxon>Littorinimorpha</taxon>
        <taxon>Littorinoidea</taxon>
        <taxon>Littorinidae</taxon>
        <taxon>Littorina</taxon>
    </lineage>
</organism>
<sequence length="342" mass="38500">MSGEPAAKKAHTMVKIGTHNGTFHCDEVLACFMLKQLPRYKDAEIVRTRDPKLLEQCDVVVDVGGVYSPESHRYDHHQRSFTETMSSLRPEKKWVTKLSSAGLVYLHFGQEIVSHLLGLPPSDPVTGLIYDKVYENFVEEVDAIDNGINQTDEEPRYRISTNLSSRIGGCNPKWNEENVDEMERFQQALKMVGAEFLDRVNYYKTSWLPARDIVLKAVNARKEIDSSGEIMSLAEGGAPWKDHLFSIEEELKISPPIKYVLYSDSNGAWRVQCVPLKLGSFENRLSLPEEWQGVRDEELSTKSGIPDCIFVHASGFIGGNKTYDGAITMARTALKKAAKNEI</sequence>
<dbReference type="AlphaFoldDB" id="A0AAN9G8G9"/>
<keyword evidence="3" id="KW-1185">Reference proteome</keyword>
<accession>A0AAN9G8G9</accession>
<dbReference type="Proteomes" id="UP001374579">
    <property type="component" value="Unassembled WGS sequence"/>
</dbReference>
<protein>
    <submittedName>
        <fullName evidence="2">Uncharacterized protein</fullName>
    </submittedName>
</protein>
<reference evidence="2 3" key="1">
    <citation type="submission" date="2024-02" db="EMBL/GenBank/DDBJ databases">
        <title>Chromosome-scale genome assembly of the rough periwinkle Littorina saxatilis.</title>
        <authorList>
            <person name="De Jode A."/>
            <person name="Faria R."/>
            <person name="Formenti G."/>
            <person name="Sims Y."/>
            <person name="Smith T.P."/>
            <person name="Tracey A."/>
            <person name="Wood J.M.D."/>
            <person name="Zagrodzka Z.B."/>
            <person name="Johannesson K."/>
            <person name="Butlin R.K."/>
            <person name="Leder E.H."/>
        </authorList>
    </citation>
    <scope>NUCLEOTIDE SEQUENCE [LARGE SCALE GENOMIC DNA]</scope>
    <source>
        <strain evidence="2">Snail1</strain>
        <tissue evidence="2">Muscle</tissue>
    </source>
</reference>
<dbReference type="Pfam" id="PF03690">
    <property type="entry name" value="MYG1_exonuc"/>
    <property type="match status" value="1"/>
</dbReference>
<comment type="caution">
    <text evidence="2">The sequence shown here is derived from an EMBL/GenBank/DDBJ whole genome shotgun (WGS) entry which is preliminary data.</text>
</comment>
<name>A0AAN9G8G9_9CAEN</name>
<evidence type="ECO:0000313" key="2">
    <source>
        <dbReference type="EMBL" id="KAK7098852.1"/>
    </source>
</evidence>
<dbReference type="PANTHER" id="PTHR11215">
    <property type="entry name" value="METAL DEPENDENT HYDROLASE - RELATED"/>
    <property type="match status" value="1"/>
</dbReference>
<dbReference type="EMBL" id="JBAMIC010000012">
    <property type="protein sequence ID" value="KAK7098852.1"/>
    <property type="molecule type" value="Genomic_DNA"/>
</dbReference>
<proteinExistence type="inferred from homology"/>
<dbReference type="GO" id="GO:0005634">
    <property type="term" value="C:nucleus"/>
    <property type="evidence" value="ECO:0007669"/>
    <property type="project" value="TreeGrafter"/>
</dbReference>
<comment type="similarity">
    <text evidence="1">Belongs to the MYG1 family.</text>
</comment>
<dbReference type="InterPro" id="IPR003226">
    <property type="entry name" value="MYG1_exonuclease"/>
</dbReference>
<gene>
    <name evidence="2" type="ORF">V1264_003075</name>
</gene>
<evidence type="ECO:0000256" key="1">
    <source>
        <dbReference type="ARBA" id="ARBA00010105"/>
    </source>
</evidence>
<dbReference type="GO" id="GO:0005737">
    <property type="term" value="C:cytoplasm"/>
    <property type="evidence" value="ECO:0007669"/>
    <property type="project" value="TreeGrafter"/>
</dbReference>
<dbReference type="PANTHER" id="PTHR11215:SF1">
    <property type="entry name" value="MYG1 EXONUCLEASE"/>
    <property type="match status" value="1"/>
</dbReference>